<evidence type="ECO:0000313" key="1">
    <source>
        <dbReference type="EMBL" id="RHZ75867.1"/>
    </source>
</evidence>
<protein>
    <submittedName>
        <fullName evidence="1">Uncharacterized protein</fullName>
    </submittedName>
</protein>
<keyword evidence="2" id="KW-1185">Reference proteome</keyword>
<comment type="caution">
    <text evidence="1">The sequence shown here is derived from an EMBL/GenBank/DDBJ whole genome shotgun (WGS) entry which is preliminary data.</text>
</comment>
<proteinExistence type="predicted"/>
<dbReference type="Proteomes" id="UP000266861">
    <property type="component" value="Unassembled WGS sequence"/>
</dbReference>
<evidence type="ECO:0000313" key="2">
    <source>
        <dbReference type="Proteomes" id="UP000266861"/>
    </source>
</evidence>
<sequence length="88" mass="9785">MSVQAVESLATPFVPLIGVMKEKLDHPDSSDKNITAKKIKSTDLNDPLVLKATDLKESSKIQGQLTVLEKLQDSPYITRFIAFQIQKT</sequence>
<gene>
    <name evidence="1" type="ORF">Glove_209g133</name>
</gene>
<reference evidence="1 2" key="1">
    <citation type="submission" date="2018-08" db="EMBL/GenBank/DDBJ databases">
        <title>Genome and evolution of the arbuscular mycorrhizal fungus Diversispora epigaea (formerly Glomus versiforme) and its bacterial endosymbionts.</title>
        <authorList>
            <person name="Sun X."/>
            <person name="Fei Z."/>
            <person name="Harrison M."/>
        </authorList>
    </citation>
    <scope>NUCLEOTIDE SEQUENCE [LARGE SCALE GENOMIC DNA]</scope>
    <source>
        <strain evidence="1 2">IT104</strain>
    </source>
</reference>
<accession>A0A397ILK4</accession>
<dbReference type="EMBL" id="PQFF01000196">
    <property type="protein sequence ID" value="RHZ75867.1"/>
    <property type="molecule type" value="Genomic_DNA"/>
</dbReference>
<dbReference type="AlphaFoldDB" id="A0A397ILK4"/>
<organism evidence="1 2">
    <name type="scientific">Diversispora epigaea</name>
    <dbReference type="NCBI Taxonomy" id="1348612"/>
    <lineage>
        <taxon>Eukaryota</taxon>
        <taxon>Fungi</taxon>
        <taxon>Fungi incertae sedis</taxon>
        <taxon>Mucoromycota</taxon>
        <taxon>Glomeromycotina</taxon>
        <taxon>Glomeromycetes</taxon>
        <taxon>Diversisporales</taxon>
        <taxon>Diversisporaceae</taxon>
        <taxon>Diversispora</taxon>
    </lineage>
</organism>
<name>A0A397ILK4_9GLOM</name>